<dbReference type="GO" id="GO:0016117">
    <property type="term" value="P:carotenoid biosynthetic process"/>
    <property type="evidence" value="ECO:0007669"/>
    <property type="project" value="UniProtKB-KW"/>
</dbReference>
<evidence type="ECO:0000256" key="6">
    <source>
        <dbReference type="ARBA" id="ARBA00039159"/>
    </source>
</evidence>
<feature type="domain" description="Amine oxidase" evidence="11">
    <location>
        <begin position="18"/>
        <end position="496"/>
    </location>
</feature>
<evidence type="ECO:0000256" key="4">
    <source>
        <dbReference type="ARBA" id="ARBA00037901"/>
    </source>
</evidence>
<comment type="similarity">
    <text evidence="5">Belongs to the carotenoid/retinoid oxidoreductase family. CrtP subfamily.</text>
</comment>
<comment type="cofactor">
    <cofactor evidence="1">
        <name>FAD</name>
        <dbReference type="ChEBI" id="CHEBI:57692"/>
    </cofactor>
</comment>
<name>A0AB34QSV3_BACPU</name>
<keyword evidence="2 10" id="KW-0125">Carotenoid biosynthesis</keyword>
<proteinExistence type="inferred from homology"/>
<comment type="pathway">
    <text evidence="4">Carotenoid biosynthesis; staphyloxanthin biosynthesis; staphyloxanthin from farnesyl diphosphate: step 3/5.</text>
</comment>
<evidence type="ECO:0000256" key="7">
    <source>
        <dbReference type="ARBA" id="ARBA00041900"/>
    </source>
</evidence>
<dbReference type="InterPro" id="IPR036188">
    <property type="entry name" value="FAD/NAD-bd_sf"/>
</dbReference>
<keyword evidence="3 10" id="KW-0560">Oxidoreductase</keyword>
<dbReference type="Proteomes" id="UP000031978">
    <property type="component" value="Unassembled WGS sequence"/>
</dbReference>
<sequence length="500" mass="56350">MEREKVRMKKVIIIGGGLGGLSAAIRLQSCGVQVTILEKEAALGGKLQRHQEAGYSFDLGPSTITMKSYFEEVFASCHRRMEDYVTFYPISPLTKNVFSDGHTVEFTPNIEQMESQIAAFSPEDAKQYRAFLQESKMLFQQAENQFLNRLLLTWKDKADVKLVKALLSVKPFTTVQRLLRQYFHHPHTLAMFGRYATYIGSSPYEAPAIFNMMAYLEGEKGIYGIKGGTYRLVEAFETLAKELGVQIHLNEQVNKIHVKDRRIKGVETAHQMYGADQVIAGADALTVYRHLIDEKDRPSFLNQKLAAIEPSLSGFVLLLGVPKVYEQLSHHNVFFPENYEQEFKDIFQKKQLPQDPTLYICYSGHSEPALSGGPGRSNLFVLANAPYVTKEQDWDMLKETYPQLMKTKLKEKGLFDLDNVAEYEAVQTPLDLQQKTGAYHGAIYGMSSNSFKQAFFRINNQSKDIEGLWFVGGTSHPGGGTPMVTKSGQLVAEAIIKHLT</sequence>
<comment type="caution">
    <text evidence="12">The sequence shown here is derived from an EMBL/GenBank/DDBJ whole genome shotgun (WGS) entry which is preliminary data.</text>
</comment>
<evidence type="ECO:0000256" key="1">
    <source>
        <dbReference type="ARBA" id="ARBA00001974"/>
    </source>
</evidence>
<dbReference type="PANTHER" id="PTHR43734">
    <property type="entry name" value="PHYTOENE DESATURASE"/>
    <property type="match status" value="1"/>
</dbReference>
<dbReference type="EMBL" id="JXCL01000045">
    <property type="protein sequence ID" value="KIL10155.1"/>
    <property type="molecule type" value="Genomic_DNA"/>
</dbReference>
<evidence type="ECO:0000313" key="13">
    <source>
        <dbReference type="Proteomes" id="UP000031978"/>
    </source>
</evidence>
<evidence type="ECO:0000256" key="2">
    <source>
        <dbReference type="ARBA" id="ARBA00022746"/>
    </source>
</evidence>
<evidence type="ECO:0000256" key="9">
    <source>
        <dbReference type="ARBA" id="ARBA00048532"/>
    </source>
</evidence>
<dbReference type="Gene3D" id="3.50.50.60">
    <property type="entry name" value="FAD/NAD(P)-binding domain"/>
    <property type="match status" value="2"/>
</dbReference>
<evidence type="ECO:0000256" key="3">
    <source>
        <dbReference type="ARBA" id="ARBA00023002"/>
    </source>
</evidence>
<dbReference type="InterPro" id="IPR014105">
    <property type="entry name" value="Carotenoid/retinoid_OxRdtase"/>
</dbReference>
<protein>
    <recommendedName>
        <fullName evidence="6">4,4'-diaponeurosporene oxygenase</fullName>
    </recommendedName>
    <alternativeName>
        <fullName evidence="7">4,4'-diaponeurosporene oxidase</fullName>
    </alternativeName>
    <alternativeName>
        <fullName evidence="8">Carotenoid oxidase</fullName>
    </alternativeName>
</protein>
<dbReference type="PANTHER" id="PTHR43734:SF7">
    <property type="entry name" value="4,4'-DIAPONEUROSPORENE OXYGENASE"/>
    <property type="match status" value="1"/>
</dbReference>
<dbReference type="InterPro" id="IPR002937">
    <property type="entry name" value="Amino_oxidase"/>
</dbReference>
<accession>A0AB34QSV3</accession>
<reference evidence="12 13" key="1">
    <citation type="submission" date="2014-12" db="EMBL/GenBank/DDBJ databases">
        <title>Draft Genome Sequences of Five Spore-Forming Food Isolates of Bacillus pumilus.</title>
        <authorList>
            <person name="de Jong A."/>
            <person name="van Heel A.J."/>
            <person name="Montalban-Lopez M."/>
            <person name="Krawczyk A.O."/>
            <person name="Berendsen E.M."/>
            <person name="Wells-Bennik M."/>
            <person name="Kuipers O.P."/>
        </authorList>
    </citation>
    <scope>NUCLEOTIDE SEQUENCE [LARGE SCALE GENOMIC DNA]</scope>
    <source>
        <strain evidence="12 13">B4127</strain>
    </source>
</reference>
<dbReference type="GO" id="GO:0016491">
    <property type="term" value="F:oxidoreductase activity"/>
    <property type="evidence" value="ECO:0007669"/>
    <property type="project" value="UniProtKB-KW"/>
</dbReference>
<comment type="catalytic activity">
    <reaction evidence="9">
        <text>all-trans-4,4'-diaponeurosporene + 2 AH2 + 2 O2 = 4,4'-diaponeurosporenal + 2 A + 3 H2O</text>
        <dbReference type="Rhea" id="RHEA:56104"/>
        <dbReference type="ChEBI" id="CHEBI:13193"/>
        <dbReference type="ChEBI" id="CHEBI:15377"/>
        <dbReference type="ChEBI" id="CHEBI:15379"/>
        <dbReference type="ChEBI" id="CHEBI:17499"/>
        <dbReference type="ChEBI" id="CHEBI:62743"/>
        <dbReference type="ChEBI" id="CHEBI:79065"/>
    </reaction>
</comment>
<gene>
    <name evidence="12" type="ORF">B4127_3094</name>
</gene>
<evidence type="ECO:0000259" key="11">
    <source>
        <dbReference type="Pfam" id="PF01593"/>
    </source>
</evidence>
<dbReference type="SUPFAM" id="SSF51905">
    <property type="entry name" value="FAD/NAD(P)-binding domain"/>
    <property type="match status" value="1"/>
</dbReference>
<evidence type="ECO:0000256" key="10">
    <source>
        <dbReference type="RuleBase" id="RU362075"/>
    </source>
</evidence>
<organism evidence="12 13">
    <name type="scientific">Bacillus pumilus</name>
    <name type="common">Bacillus mesentericus</name>
    <dbReference type="NCBI Taxonomy" id="1408"/>
    <lineage>
        <taxon>Bacteria</taxon>
        <taxon>Bacillati</taxon>
        <taxon>Bacillota</taxon>
        <taxon>Bacilli</taxon>
        <taxon>Bacillales</taxon>
        <taxon>Bacillaceae</taxon>
        <taxon>Bacillus</taxon>
    </lineage>
</organism>
<dbReference type="NCBIfam" id="TIGR02734">
    <property type="entry name" value="crtI_fam"/>
    <property type="match status" value="1"/>
</dbReference>
<dbReference type="Pfam" id="PF01593">
    <property type="entry name" value="Amino_oxidase"/>
    <property type="match status" value="1"/>
</dbReference>
<dbReference type="AlphaFoldDB" id="A0AB34QSV3"/>
<evidence type="ECO:0000313" key="12">
    <source>
        <dbReference type="EMBL" id="KIL10155.1"/>
    </source>
</evidence>
<evidence type="ECO:0000256" key="5">
    <source>
        <dbReference type="ARBA" id="ARBA00038194"/>
    </source>
</evidence>
<evidence type="ECO:0000256" key="8">
    <source>
        <dbReference type="ARBA" id="ARBA00042619"/>
    </source>
</evidence>